<comment type="subcellular location">
    <subcellularLocation>
        <location evidence="1">Membrane</location>
        <topology evidence="1">Multi-pass membrane protein</topology>
    </subcellularLocation>
</comment>
<evidence type="ECO:0000256" key="4">
    <source>
        <dbReference type="ARBA" id="ARBA00023136"/>
    </source>
</evidence>
<dbReference type="InterPro" id="IPR000292">
    <property type="entry name" value="For/NO2_transpt"/>
</dbReference>
<evidence type="ECO:0000313" key="12">
    <source>
        <dbReference type="Proteomes" id="UP000576087"/>
    </source>
</evidence>
<dbReference type="Proteomes" id="UP000520770">
    <property type="component" value="Unassembled WGS sequence"/>
</dbReference>
<comment type="similarity">
    <text evidence="5">Belongs to the FNT transporter (TC 1.A.16) family.</text>
</comment>
<evidence type="ECO:0000256" key="5">
    <source>
        <dbReference type="ARBA" id="ARBA00049660"/>
    </source>
</evidence>
<dbReference type="PANTHER" id="PTHR30520:SF8">
    <property type="entry name" value="NITRITE TRANSPORTER NIRC"/>
    <property type="match status" value="1"/>
</dbReference>
<proteinExistence type="inferred from homology"/>
<feature type="transmembrane region" description="Helical" evidence="6">
    <location>
        <begin position="184"/>
        <end position="213"/>
    </location>
</feature>
<feature type="transmembrane region" description="Helical" evidence="6">
    <location>
        <begin position="228"/>
        <end position="248"/>
    </location>
</feature>
<feature type="transmembrane region" description="Helical" evidence="6">
    <location>
        <begin position="154"/>
        <end position="172"/>
    </location>
</feature>
<keyword evidence="3 6" id="KW-1133">Transmembrane helix</keyword>
<dbReference type="Proteomes" id="UP000576087">
    <property type="component" value="Unassembled WGS sequence"/>
</dbReference>
<feature type="transmembrane region" description="Helical" evidence="6">
    <location>
        <begin position="24"/>
        <end position="49"/>
    </location>
</feature>
<dbReference type="EMBL" id="JACIGY010000003">
    <property type="protein sequence ID" value="MBB4412411.1"/>
    <property type="molecule type" value="Genomic_DNA"/>
</dbReference>
<feature type="transmembrane region" description="Helical" evidence="6">
    <location>
        <begin position="101"/>
        <end position="126"/>
    </location>
</feature>
<evidence type="ECO:0000256" key="3">
    <source>
        <dbReference type="ARBA" id="ARBA00022989"/>
    </source>
</evidence>
<dbReference type="Gene3D" id="1.20.1080.10">
    <property type="entry name" value="Glycerol uptake facilitator protein"/>
    <property type="match status" value="1"/>
</dbReference>
<name>A0A7W6TF89_9HYPH</name>
<dbReference type="InterPro" id="IPR024002">
    <property type="entry name" value="For/NO2_transpt_CS"/>
</dbReference>
<sequence length="278" mass="29412">MYENSISSFSESGAQKAQSIKSRFVAFFVGAAMAGAYIGFGDVLMFTAGANVDPAWAHLIMGMVFTSALTIVVFAGSELFTGTAMYMPLALLTKRVRMSDVLLVWLVAWLGNLCGALLLAGLIYIAGGGVMLGDGSATFFSIVSAKMAGSSEALLAKGVLCNWLVCLAIWMAGRTDNAAAKIMLIFWPITIFVASGFEHSVANMFTFALALIAEHPDAVTFSGAVHNLIWVTLGNLIGGAVFVALGYWTQFYGSGHVSFAPTVMPLNGNSKEARAKNE</sequence>
<organism evidence="8 11">
    <name type="scientific">Aliirhizobium cellulosilyticum</name>
    <dbReference type="NCBI Taxonomy" id="393664"/>
    <lineage>
        <taxon>Bacteria</taxon>
        <taxon>Pseudomonadati</taxon>
        <taxon>Pseudomonadota</taxon>
        <taxon>Alphaproteobacteria</taxon>
        <taxon>Hyphomicrobiales</taxon>
        <taxon>Rhizobiaceae</taxon>
        <taxon>Aliirhizobium</taxon>
    </lineage>
</organism>
<evidence type="ECO:0000256" key="1">
    <source>
        <dbReference type="ARBA" id="ARBA00004141"/>
    </source>
</evidence>
<evidence type="ECO:0000313" key="8">
    <source>
        <dbReference type="EMBL" id="MBB4412411.1"/>
    </source>
</evidence>
<evidence type="ECO:0000313" key="11">
    <source>
        <dbReference type="Proteomes" id="UP000524535"/>
    </source>
</evidence>
<dbReference type="PROSITE" id="PS01006">
    <property type="entry name" value="FORMATE_NITRITE_TP_2"/>
    <property type="match status" value="1"/>
</dbReference>
<dbReference type="PANTHER" id="PTHR30520">
    <property type="entry name" value="FORMATE TRANSPORTER-RELATED"/>
    <property type="match status" value="1"/>
</dbReference>
<feature type="transmembrane region" description="Helical" evidence="6">
    <location>
        <begin position="55"/>
        <end position="80"/>
    </location>
</feature>
<dbReference type="GO" id="GO:0005886">
    <property type="term" value="C:plasma membrane"/>
    <property type="evidence" value="ECO:0007669"/>
    <property type="project" value="TreeGrafter"/>
</dbReference>
<gene>
    <name evidence="8" type="ORF">GGE31_002924</name>
    <name evidence="7" type="ORF">GGE33_003129</name>
    <name evidence="9" type="ORF">GGE35_002865</name>
</gene>
<dbReference type="EMBL" id="JACIHM010000003">
    <property type="protein sequence ID" value="MBB4447043.1"/>
    <property type="molecule type" value="Genomic_DNA"/>
</dbReference>
<comment type="caution">
    <text evidence="8">The sequence shown here is derived from an EMBL/GenBank/DDBJ whole genome shotgun (WGS) entry which is preliminary data.</text>
</comment>
<dbReference type="Proteomes" id="UP000524535">
    <property type="component" value="Unassembled WGS sequence"/>
</dbReference>
<keyword evidence="11" id="KW-1185">Reference proteome</keyword>
<evidence type="ECO:0000313" key="10">
    <source>
        <dbReference type="Proteomes" id="UP000520770"/>
    </source>
</evidence>
<protein>
    <submittedName>
        <fullName evidence="8">Nitrite transporter NirC</fullName>
    </submittedName>
</protein>
<keyword evidence="4 6" id="KW-0472">Membrane</keyword>
<dbReference type="Pfam" id="PF01226">
    <property type="entry name" value="Form_Nir_trans"/>
    <property type="match status" value="1"/>
</dbReference>
<evidence type="ECO:0000256" key="6">
    <source>
        <dbReference type="SAM" id="Phobius"/>
    </source>
</evidence>
<evidence type="ECO:0000313" key="9">
    <source>
        <dbReference type="EMBL" id="MBB4447043.1"/>
    </source>
</evidence>
<dbReference type="GO" id="GO:0015499">
    <property type="term" value="F:formate transmembrane transporter activity"/>
    <property type="evidence" value="ECO:0007669"/>
    <property type="project" value="TreeGrafter"/>
</dbReference>
<accession>A0A7W6TF89</accession>
<dbReference type="RefSeq" id="WP_183824493.1">
    <property type="nucleotide sequence ID" value="NZ_JACIGW010000003.1"/>
</dbReference>
<reference evidence="10 11" key="1">
    <citation type="submission" date="2020-08" db="EMBL/GenBank/DDBJ databases">
        <title>Genomic Encyclopedia of Type Strains, Phase IV (KMG-V): Genome sequencing to study the core and pangenomes of soil and plant-associated prokaryotes.</title>
        <authorList>
            <person name="Whitman W."/>
        </authorList>
    </citation>
    <scope>NUCLEOTIDE SEQUENCE [LARGE SCALE GENOMIC DNA]</scope>
    <source>
        <strain evidence="8 11">SEMIA 444</strain>
        <strain evidence="7 10">SEMIA 448</strain>
        <strain evidence="9 12">SEMIA 452</strain>
    </source>
</reference>
<evidence type="ECO:0000313" key="7">
    <source>
        <dbReference type="EMBL" id="MBB4349367.1"/>
    </source>
</evidence>
<keyword evidence="2 6" id="KW-0812">Transmembrane</keyword>
<dbReference type="EMBL" id="JACIGW010000003">
    <property type="protein sequence ID" value="MBB4349367.1"/>
    <property type="molecule type" value="Genomic_DNA"/>
</dbReference>
<dbReference type="AlphaFoldDB" id="A0A7W6TF89"/>
<dbReference type="InterPro" id="IPR023271">
    <property type="entry name" value="Aquaporin-like"/>
</dbReference>
<evidence type="ECO:0000256" key="2">
    <source>
        <dbReference type="ARBA" id="ARBA00022692"/>
    </source>
</evidence>